<keyword evidence="3" id="KW-1003">Cell membrane</keyword>
<evidence type="ECO:0000313" key="10">
    <source>
        <dbReference type="Proteomes" id="UP001594351"/>
    </source>
</evidence>
<reference evidence="9 10" key="1">
    <citation type="submission" date="2024-09" db="EMBL/GenBank/DDBJ databases">
        <title>Laminarin stimulates single cell rates of sulfate reduction while oxygen inhibits transcriptomic activity in coastal marine sediment.</title>
        <authorList>
            <person name="Lindsay M."/>
            <person name="Orcutt B."/>
            <person name="Emerson D."/>
            <person name="Stepanauskas R."/>
            <person name="D'Angelo T."/>
        </authorList>
    </citation>
    <scope>NUCLEOTIDE SEQUENCE [LARGE SCALE GENOMIC DNA]</scope>
    <source>
        <strain evidence="9">SAG AM-311-K15</strain>
    </source>
</reference>
<dbReference type="Gene3D" id="3.30.420.270">
    <property type="match status" value="1"/>
</dbReference>
<organism evidence="9 10">
    <name type="scientific">candidate division CSSED10-310 bacterium</name>
    <dbReference type="NCBI Taxonomy" id="2855610"/>
    <lineage>
        <taxon>Bacteria</taxon>
        <taxon>Bacteria division CSSED10-310</taxon>
    </lineage>
</organism>
<keyword evidence="4 7" id="KW-0812">Transmembrane</keyword>
<evidence type="ECO:0000256" key="3">
    <source>
        <dbReference type="ARBA" id="ARBA00022475"/>
    </source>
</evidence>
<dbReference type="PANTHER" id="PTHR30558:SF3">
    <property type="entry name" value="BIOPOLYMER TRANSPORT PROTEIN EXBD-RELATED"/>
    <property type="match status" value="1"/>
</dbReference>
<evidence type="ECO:0000256" key="7">
    <source>
        <dbReference type="RuleBase" id="RU003879"/>
    </source>
</evidence>
<comment type="similarity">
    <text evidence="2 7">Belongs to the ExbD/TolR family.</text>
</comment>
<evidence type="ECO:0000256" key="1">
    <source>
        <dbReference type="ARBA" id="ARBA00004162"/>
    </source>
</evidence>
<keyword evidence="7" id="KW-0653">Protein transport</keyword>
<gene>
    <name evidence="9" type="ORF">ACFL27_00480</name>
</gene>
<evidence type="ECO:0000256" key="4">
    <source>
        <dbReference type="ARBA" id="ARBA00022692"/>
    </source>
</evidence>
<accession>A0ABV6YR18</accession>
<evidence type="ECO:0000256" key="8">
    <source>
        <dbReference type="SAM" id="Phobius"/>
    </source>
</evidence>
<proteinExistence type="inferred from homology"/>
<evidence type="ECO:0000256" key="5">
    <source>
        <dbReference type="ARBA" id="ARBA00022989"/>
    </source>
</evidence>
<keyword evidence="10" id="KW-1185">Reference proteome</keyword>
<dbReference type="InterPro" id="IPR003400">
    <property type="entry name" value="ExbD"/>
</dbReference>
<protein>
    <submittedName>
        <fullName evidence="9">ExbD/TolR family protein</fullName>
    </submittedName>
</protein>
<keyword evidence="6 8" id="KW-0472">Membrane</keyword>
<keyword evidence="5 8" id="KW-1133">Transmembrane helix</keyword>
<feature type="transmembrane region" description="Helical" evidence="8">
    <location>
        <begin position="12"/>
        <end position="32"/>
    </location>
</feature>
<comment type="caution">
    <text evidence="9">The sequence shown here is derived from an EMBL/GenBank/DDBJ whole genome shotgun (WGS) entry which is preliminary data.</text>
</comment>
<name>A0ABV6YR18_UNCC1</name>
<dbReference type="Pfam" id="PF02472">
    <property type="entry name" value="ExbD"/>
    <property type="match status" value="1"/>
</dbReference>
<comment type="subcellular location">
    <subcellularLocation>
        <location evidence="1">Cell membrane</location>
        <topology evidence="1">Single-pass membrane protein</topology>
    </subcellularLocation>
    <subcellularLocation>
        <location evidence="7">Cell membrane</location>
        <topology evidence="7">Single-pass type II membrane protein</topology>
    </subcellularLocation>
</comment>
<sequence length="137" mass="15641">MNLKQKYTHSGNIPATTIADIAFLLIIFFMIATTFNKDKVNVVLPQSKVQVEIPKNAISISISEDNIFYWDGKETNQTMILELAKLEIEKNKGRYFIIKADSLVRFEVIDQIMQTMKKAGVQNLCLPTKPEKESEET</sequence>
<evidence type="ECO:0000256" key="2">
    <source>
        <dbReference type="ARBA" id="ARBA00005811"/>
    </source>
</evidence>
<keyword evidence="7" id="KW-0813">Transport</keyword>
<dbReference type="PANTHER" id="PTHR30558">
    <property type="entry name" value="EXBD MEMBRANE COMPONENT OF PMF-DRIVEN MACROMOLECULE IMPORT SYSTEM"/>
    <property type="match status" value="1"/>
</dbReference>
<dbReference type="EMBL" id="JBHPBY010000003">
    <property type="protein sequence ID" value="MFC1848658.1"/>
    <property type="molecule type" value="Genomic_DNA"/>
</dbReference>
<dbReference type="Proteomes" id="UP001594351">
    <property type="component" value="Unassembled WGS sequence"/>
</dbReference>
<evidence type="ECO:0000313" key="9">
    <source>
        <dbReference type="EMBL" id="MFC1848658.1"/>
    </source>
</evidence>
<evidence type="ECO:0000256" key="6">
    <source>
        <dbReference type="ARBA" id="ARBA00023136"/>
    </source>
</evidence>